<name>A0A1M5LN66_9ACTN</name>
<dbReference type="RefSeq" id="WP_217651270.1">
    <property type="nucleotide sequence ID" value="NZ_FQVX01000003.1"/>
</dbReference>
<dbReference type="InterPro" id="IPR002347">
    <property type="entry name" value="SDR_fam"/>
</dbReference>
<dbReference type="PRINTS" id="PR00081">
    <property type="entry name" value="GDHRDH"/>
</dbReference>
<evidence type="ECO:0000313" key="4">
    <source>
        <dbReference type="Proteomes" id="UP000184471"/>
    </source>
</evidence>
<sequence>MAEAPAAERSTAARRATAAGPLTGRVALVTGGGRGIGAAITAELARSGAAVAFTYRRDRAAAEELAEELGAGGAAVLAVEASVDDPAASARAVEAAVAEFGGLDLLVSNAGVASTGLPVAATTAEELQWLLAVHAVGPHQLVRAALPHLRAHERSDVVVVSSIAVGDAWPVNGAPYAMAKAAAEAMAHVLAREERAHGVRVNIVAPGLVDTEMGRRLVRATQDVTDIRLLDPGSPFGRVCSPQDVAAVVRALVDPACSYLTDQRVVVDGGTF</sequence>
<evidence type="ECO:0000313" key="3">
    <source>
        <dbReference type="EMBL" id="SHG66465.1"/>
    </source>
</evidence>
<protein>
    <submittedName>
        <fullName evidence="3">NAD(P)-dependent dehydrogenase, short-chain alcohol dehydrogenase family</fullName>
    </submittedName>
</protein>
<keyword evidence="4" id="KW-1185">Reference proteome</keyword>
<dbReference type="InterPro" id="IPR036291">
    <property type="entry name" value="NAD(P)-bd_dom_sf"/>
</dbReference>
<accession>A0A1M5LN66</accession>
<evidence type="ECO:0000256" key="1">
    <source>
        <dbReference type="ARBA" id="ARBA00006484"/>
    </source>
</evidence>
<dbReference type="SUPFAM" id="SSF51735">
    <property type="entry name" value="NAD(P)-binding Rossmann-fold domains"/>
    <property type="match status" value="1"/>
</dbReference>
<dbReference type="CDD" id="cd05233">
    <property type="entry name" value="SDR_c"/>
    <property type="match status" value="1"/>
</dbReference>
<dbReference type="PANTHER" id="PTHR43639:SF1">
    <property type="entry name" value="SHORT-CHAIN DEHYDROGENASE_REDUCTASE FAMILY PROTEIN"/>
    <property type="match status" value="1"/>
</dbReference>
<dbReference type="EMBL" id="FQVX01000003">
    <property type="protein sequence ID" value="SHG66465.1"/>
    <property type="molecule type" value="Genomic_DNA"/>
</dbReference>
<organism evidence="3 4">
    <name type="scientific">Geodermatophilus nigrescens</name>
    <dbReference type="NCBI Taxonomy" id="1070870"/>
    <lineage>
        <taxon>Bacteria</taxon>
        <taxon>Bacillati</taxon>
        <taxon>Actinomycetota</taxon>
        <taxon>Actinomycetes</taxon>
        <taxon>Geodermatophilales</taxon>
        <taxon>Geodermatophilaceae</taxon>
        <taxon>Geodermatophilus</taxon>
    </lineage>
</organism>
<dbReference type="PROSITE" id="PS00061">
    <property type="entry name" value="ADH_SHORT"/>
    <property type="match status" value="1"/>
</dbReference>
<dbReference type="GO" id="GO:0016491">
    <property type="term" value="F:oxidoreductase activity"/>
    <property type="evidence" value="ECO:0007669"/>
    <property type="project" value="UniProtKB-KW"/>
</dbReference>
<proteinExistence type="inferred from homology"/>
<dbReference type="FunFam" id="3.40.50.720:FF:000084">
    <property type="entry name" value="Short-chain dehydrogenase reductase"/>
    <property type="match status" value="1"/>
</dbReference>
<keyword evidence="2" id="KW-0560">Oxidoreductase</keyword>
<dbReference type="PANTHER" id="PTHR43639">
    <property type="entry name" value="OXIDOREDUCTASE, SHORT-CHAIN DEHYDROGENASE/REDUCTASE FAMILY (AFU_ORTHOLOGUE AFUA_5G02870)"/>
    <property type="match status" value="1"/>
</dbReference>
<dbReference type="Proteomes" id="UP000184471">
    <property type="component" value="Unassembled WGS sequence"/>
</dbReference>
<dbReference type="STRING" id="1070870.SAMN05444351_2866"/>
<dbReference type="Gene3D" id="3.40.50.720">
    <property type="entry name" value="NAD(P)-binding Rossmann-like Domain"/>
    <property type="match status" value="1"/>
</dbReference>
<reference evidence="3 4" key="1">
    <citation type="submission" date="2016-11" db="EMBL/GenBank/DDBJ databases">
        <authorList>
            <person name="Jaros S."/>
            <person name="Januszkiewicz K."/>
            <person name="Wedrychowicz H."/>
        </authorList>
    </citation>
    <scope>NUCLEOTIDE SEQUENCE [LARGE SCALE GENOMIC DNA]</scope>
    <source>
        <strain evidence="3 4">DSM 45408</strain>
    </source>
</reference>
<dbReference type="InterPro" id="IPR020904">
    <property type="entry name" value="Sc_DH/Rdtase_CS"/>
</dbReference>
<gene>
    <name evidence="3" type="ORF">SAMN05444351_2866</name>
</gene>
<dbReference type="AlphaFoldDB" id="A0A1M5LN66"/>
<evidence type="ECO:0000256" key="2">
    <source>
        <dbReference type="ARBA" id="ARBA00023002"/>
    </source>
</evidence>
<dbReference type="Pfam" id="PF13561">
    <property type="entry name" value="adh_short_C2"/>
    <property type="match status" value="1"/>
</dbReference>
<comment type="similarity">
    <text evidence="1">Belongs to the short-chain dehydrogenases/reductases (SDR) family.</text>
</comment>